<dbReference type="NCBIfam" id="TIGR01764">
    <property type="entry name" value="excise"/>
    <property type="match status" value="1"/>
</dbReference>
<comment type="caution">
    <text evidence="2">The sequence shown here is derived from an EMBL/GenBank/DDBJ whole genome shotgun (WGS) entry which is preliminary data.</text>
</comment>
<feature type="domain" description="Helix-turn-helix" evidence="1">
    <location>
        <begin position="15"/>
        <end position="62"/>
    </location>
</feature>
<dbReference type="Gene3D" id="1.10.10.10">
    <property type="entry name" value="Winged helix-like DNA-binding domain superfamily/Winged helix DNA-binding domain"/>
    <property type="match status" value="1"/>
</dbReference>
<evidence type="ECO:0000259" key="1">
    <source>
        <dbReference type="Pfam" id="PF12728"/>
    </source>
</evidence>
<gene>
    <name evidence="2" type="ORF">D4765_03435</name>
</gene>
<dbReference type="InterPro" id="IPR010093">
    <property type="entry name" value="SinI_DNA-bd"/>
</dbReference>
<dbReference type="InterPro" id="IPR009061">
    <property type="entry name" value="DNA-bd_dom_put_sf"/>
</dbReference>
<dbReference type="Proteomes" id="UP000306192">
    <property type="component" value="Unassembled WGS sequence"/>
</dbReference>
<dbReference type="InterPro" id="IPR041657">
    <property type="entry name" value="HTH_17"/>
</dbReference>
<dbReference type="SUPFAM" id="SSF46955">
    <property type="entry name" value="Putative DNA-binding domain"/>
    <property type="match status" value="1"/>
</dbReference>
<evidence type="ECO:0000313" key="2">
    <source>
        <dbReference type="EMBL" id="TIH40179.1"/>
    </source>
</evidence>
<organism evidence="2 3">
    <name type="scientific">Subtercola vilae</name>
    <dbReference type="NCBI Taxonomy" id="2056433"/>
    <lineage>
        <taxon>Bacteria</taxon>
        <taxon>Bacillati</taxon>
        <taxon>Actinomycetota</taxon>
        <taxon>Actinomycetes</taxon>
        <taxon>Micrococcales</taxon>
        <taxon>Microbacteriaceae</taxon>
        <taxon>Subtercola</taxon>
    </lineage>
</organism>
<dbReference type="OrthoDB" id="5524782at2"/>
<evidence type="ECO:0000313" key="3">
    <source>
        <dbReference type="Proteomes" id="UP000306192"/>
    </source>
</evidence>
<keyword evidence="2" id="KW-0238">DNA-binding</keyword>
<reference evidence="2 3" key="1">
    <citation type="journal article" date="2019" name="Microorganisms">
        <title>Systematic Affiliation and Genome Analysis of Subtercola vilae DB165(T) with Particular Emphasis on Cold Adaptation of an Isolate from a High-Altitude Cold Volcano Lake.</title>
        <authorList>
            <person name="Villalobos A.S."/>
            <person name="Wiese J."/>
            <person name="Imhoff J.F."/>
            <person name="Dorador C."/>
            <person name="Keller A."/>
            <person name="Hentschel U."/>
        </authorList>
    </citation>
    <scope>NUCLEOTIDE SEQUENCE [LARGE SCALE GENOMIC DNA]</scope>
    <source>
        <strain evidence="2 3">DB165</strain>
    </source>
</reference>
<dbReference type="AlphaFoldDB" id="A0A4T2C8F6"/>
<dbReference type="GO" id="GO:0003677">
    <property type="term" value="F:DNA binding"/>
    <property type="evidence" value="ECO:0007669"/>
    <property type="project" value="UniProtKB-KW"/>
</dbReference>
<keyword evidence="3" id="KW-1185">Reference proteome</keyword>
<dbReference type="RefSeq" id="WP_136640816.1">
    <property type="nucleotide sequence ID" value="NZ_QYRT01000004.1"/>
</dbReference>
<dbReference type="Pfam" id="PF12728">
    <property type="entry name" value="HTH_17"/>
    <property type="match status" value="1"/>
</dbReference>
<protein>
    <submittedName>
        <fullName evidence="2">DNA-binding protein</fullName>
    </submittedName>
</protein>
<sequence length="67" mass="7394">MKRVPAAESASALWTIKDVAAYLAVSTRTVEKRRSTGDLPRATRIGRSVRFQSSEVVAWAASLREEC</sequence>
<name>A0A4T2C8F6_9MICO</name>
<proteinExistence type="predicted"/>
<dbReference type="EMBL" id="QYRT01000004">
    <property type="protein sequence ID" value="TIH40179.1"/>
    <property type="molecule type" value="Genomic_DNA"/>
</dbReference>
<dbReference type="InterPro" id="IPR036388">
    <property type="entry name" value="WH-like_DNA-bd_sf"/>
</dbReference>
<accession>A0A4T2C8F6</accession>